<feature type="region of interest" description="Disordered" evidence="15">
    <location>
        <begin position="63"/>
        <end position="94"/>
    </location>
</feature>
<evidence type="ECO:0000256" key="14">
    <source>
        <dbReference type="ARBA" id="ARBA00073229"/>
    </source>
</evidence>
<dbReference type="PANTHER" id="PTHR11538:SF41">
    <property type="entry name" value="PHENYLALANINE--TRNA LIGASE, MITOCHONDRIAL"/>
    <property type="match status" value="1"/>
</dbReference>
<comment type="catalytic activity">
    <reaction evidence="12">
        <text>tRNA(Phe) + L-phenylalanine + ATP = L-phenylalanyl-tRNA(Phe) + AMP + diphosphate + H(+)</text>
        <dbReference type="Rhea" id="RHEA:19413"/>
        <dbReference type="Rhea" id="RHEA-COMP:9668"/>
        <dbReference type="Rhea" id="RHEA-COMP:9699"/>
        <dbReference type="ChEBI" id="CHEBI:15378"/>
        <dbReference type="ChEBI" id="CHEBI:30616"/>
        <dbReference type="ChEBI" id="CHEBI:33019"/>
        <dbReference type="ChEBI" id="CHEBI:58095"/>
        <dbReference type="ChEBI" id="CHEBI:78442"/>
        <dbReference type="ChEBI" id="CHEBI:78531"/>
        <dbReference type="ChEBI" id="CHEBI:456215"/>
        <dbReference type="EC" id="6.1.1.20"/>
    </reaction>
</comment>
<keyword evidence="6" id="KW-0067">ATP-binding</keyword>
<comment type="subcellular location">
    <subcellularLocation>
        <location evidence="1">Mitochondrion matrix</location>
    </subcellularLocation>
</comment>
<keyword evidence="10" id="KW-0030">Aminoacyl-tRNA synthetase</keyword>
<dbReference type="FunFam" id="3.30.930.10:FF:000053">
    <property type="entry name" value="Phenylalanyl-tRNA synthetase mitochondrial"/>
    <property type="match status" value="1"/>
</dbReference>
<dbReference type="GO" id="GO:0004826">
    <property type="term" value="F:phenylalanine-tRNA ligase activity"/>
    <property type="evidence" value="ECO:0007669"/>
    <property type="project" value="UniProtKB-EC"/>
</dbReference>
<evidence type="ECO:0000256" key="4">
    <source>
        <dbReference type="ARBA" id="ARBA00022598"/>
    </source>
</evidence>
<evidence type="ECO:0000256" key="9">
    <source>
        <dbReference type="ARBA" id="ARBA00023128"/>
    </source>
</evidence>
<dbReference type="SUPFAM" id="SSF55681">
    <property type="entry name" value="Class II aaRS and biotin synthetases"/>
    <property type="match status" value="1"/>
</dbReference>
<dbReference type="PROSITE" id="PS51447">
    <property type="entry name" value="FDX_ACB"/>
    <property type="match status" value="1"/>
</dbReference>
<dbReference type="GO" id="GO:0006432">
    <property type="term" value="P:phenylalanyl-tRNA aminoacylation"/>
    <property type="evidence" value="ECO:0007669"/>
    <property type="project" value="InterPro"/>
</dbReference>
<dbReference type="AlphaFoldDB" id="A0A1D2JIQ6"/>
<proteinExistence type="inferred from homology"/>
<dbReference type="CDD" id="cd00496">
    <property type="entry name" value="PheRS_alpha_core"/>
    <property type="match status" value="1"/>
</dbReference>
<accession>A0A1D2JIQ6</accession>
<comment type="caution">
    <text evidence="18">The sequence shown here is derived from an EMBL/GenBank/DDBJ whole genome shotgun (WGS) entry which is preliminary data.</text>
</comment>
<dbReference type="Gene3D" id="3.30.70.380">
    <property type="entry name" value="Ferrodoxin-fold anticodon-binding domain"/>
    <property type="match status" value="1"/>
</dbReference>
<dbReference type="NCBIfam" id="TIGR00469">
    <property type="entry name" value="pheS_mito"/>
    <property type="match status" value="1"/>
</dbReference>
<evidence type="ECO:0000256" key="2">
    <source>
        <dbReference type="ARBA" id="ARBA00008226"/>
    </source>
</evidence>
<dbReference type="Pfam" id="PF01409">
    <property type="entry name" value="tRNA-synt_2d"/>
    <property type="match status" value="2"/>
</dbReference>
<dbReference type="VEuPathDB" id="FungiDB:PABG_05270"/>
<feature type="compositionally biased region" description="Basic and acidic residues" evidence="15">
    <location>
        <begin position="79"/>
        <end position="91"/>
    </location>
</feature>
<keyword evidence="9" id="KW-0496">Mitochondrion</keyword>
<dbReference type="GO" id="GO:0005759">
    <property type="term" value="C:mitochondrial matrix"/>
    <property type="evidence" value="ECO:0007669"/>
    <property type="project" value="UniProtKB-SubCell"/>
</dbReference>
<dbReference type="EC" id="6.1.1.20" evidence="3"/>
<protein>
    <recommendedName>
        <fullName evidence="14">Phenylalanine--tRNA ligase, mitochondrial</fullName>
        <ecNumber evidence="3">6.1.1.20</ecNumber>
    </recommendedName>
    <alternativeName>
        <fullName evidence="11">Phenylalanyl-tRNA synthetase</fullName>
    </alternativeName>
</protein>
<evidence type="ECO:0000256" key="3">
    <source>
        <dbReference type="ARBA" id="ARBA00012814"/>
    </source>
</evidence>
<dbReference type="SUPFAM" id="SSF54991">
    <property type="entry name" value="Anticodon-binding domain of PheRS"/>
    <property type="match status" value="1"/>
</dbReference>
<dbReference type="InterPro" id="IPR002319">
    <property type="entry name" value="Phenylalanyl-tRNA_Synthase"/>
</dbReference>
<dbReference type="Gene3D" id="3.30.930.10">
    <property type="entry name" value="Bira Bifunctional Protein, Domain 2"/>
    <property type="match status" value="1"/>
</dbReference>
<dbReference type="FunFam" id="3.30.70.380:FF:000002">
    <property type="entry name" value="phenylalanine--tRNA ligase, mitochondrial"/>
    <property type="match status" value="1"/>
</dbReference>
<dbReference type="InterPro" id="IPR045864">
    <property type="entry name" value="aa-tRNA-synth_II/BPL/LPL"/>
</dbReference>
<feature type="compositionally biased region" description="Polar residues" evidence="15">
    <location>
        <begin position="63"/>
        <end position="76"/>
    </location>
</feature>
<dbReference type="PROSITE" id="PS50862">
    <property type="entry name" value="AA_TRNA_LIGASE_II"/>
    <property type="match status" value="1"/>
</dbReference>
<comment type="similarity">
    <text evidence="2">Belongs to the class-II aminoacyl-tRNA synthetase family.</text>
</comment>
<name>A0A1D2JIQ6_PARBR</name>
<dbReference type="InterPro" id="IPR036690">
    <property type="entry name" value="Fdx_antiC-bd_sf"/>
</dbReference>
<evidence type="ECO:0000259" key="16">
    <source>
        <dbReference type="PROSITE" id="PS50862"/>
    </source>
</evidence>
<feature type="domain" description="FDX-ACB" evidence="17">
    <location>
        <begin position="420"/>
        <end position="526"/>
    </location>
</feature>
<evidence type="ECO:0000256" key="1">
    <source>
        <dbReference type="ARBA" id="ARBA00004305"/>
    </source>
</evidence>
<reference evidence="18 19" key="1">
    <citation type="submission" date="2016-06" db="EMBL/GenBank/DDBJ databases">
        <authorList>
            <person name="Kjaerup R.B."/>
            <person name="Dalgaard T.S."/>
            <person name="Juul-Madsen H.R."/>
        </authorList>
    </citation>
    <scope>NUCLEOTIDE SEQUENCE [LARGE SCALE GENOMIC DNA]</scope>
    <source>
        <strain evidence="18 19">Pb300</strain>
    </source>
</reference>
<evidence type="ECO:0000256" key="8">
    <source>
        <dbReference type="ARBA" id="ARBA00022946"/>
    </source>
</evidence>
<dbReference type="Pfam" id="PF03147">
    <property type="entry name" value="FDX-ACB"/>
    <property type="match status" value="1"/>
</dbReference>
<evidence type="ECO:0000313" key="19">
    <source>
        <dbReference type="Proteomes" id="UP000242814"/>
    </source>
</evidence>
<keyword evidence="7" id="KW-0648">Protein biosynthesis</keyword>
<evidence type="ECO:0000256" key="5">
    <source>
        <dbReference type="ARBA" id="ARBA00022741"/>
    </source>
</evidence>
<keyword evidence="4 18" id="KW-0436">Ligase</keyword>
<evidence type="ECO:0000259" key="17">
    <source>
        <dbReference type="PROSITE" id="PS51447"/>
    </source>
</evidence>
<feature type="domain" description="Aminoacyl-transfer RNA synthetases class-II family profile" evidence="16">
    <location>
        <begin position="131"/>
        <end position="418"/>
    </location>
</feature>
<gene>
    <name evidence="18" type="ORF">ACO22_02451</name>
</gene>
<dbReference type="GO" id="GO:0000049">
    <property type="term" value="F:tRNA binding"/>
    <property type="evidence" value="ECO:0007669"/>
    <property type="project" value="InterPro"/>
</dbReference>
<dbReference type="Proteomes" id="UP000242814">
    <property type="component" value="Unassembled WGS sequence"/>
</dbReference>
<evidence type="ECO:0000256" key="13">
    <source>
        <dbReference type="ARBA" id="ARBA00057761"/>
    </source>
</evidence>
<keyword evidence="5" id="KW-0547">Nucleotide-binding</keyword>
<dbReference type="GO" id="GO:0005524">
    <property type="term" value="F:ATP binding"/>
    <property type="evidence" value="ECO:0007669"/>
    <property type="project" value="UniProtKB-KW"/>
</dbReference>
<dbReference type="InterPro" id="IPR004530">
    <property type="entry name" value="Phe-tRNA-synth_IIc_mito"/>
</dbReference>
<comment type="function">
    <text evidence="13">Is responsible for the charging of tRNA(Phe) with phenylalanine in mitochondrial translation.</text>
</comment>
<evidence type="ECO:0000313" key="18">
    <source>
        <dbReference type="EMBL" id="ODH38268.1"/>
    </source>
</evidence>
<dbReference type="InterPro" id="IPR005121">
    <property type="entry name" value="Fdx_antiC-bd"/>
</dbReference>
<organism evidence="18 19">
    <name type="scientific">Paracoccidioides brasiliensis</name>
    <dbReference type="NCBI Taxonomy" id="121759"/>
    <lineage>
        <taxon>Eukaryota</taxon>
        <taxon>Fungi</taxon>
        <taxon>Dikarya</taxon>
        <taxon>Ascomycota</taxon>
        <taxon>Pezizomycotina</taxon>
        <taxon>Eurotiomycetes</taxon>
        <taxon>Eurotiomycetidae</taxon>
        <taxon>Onygenales</taxon>
        <taxon>Ajellomycetaceae</taxon>
        <taxon>Paracoccidioides</taxon>
    </lineage>
</organism>
<dbReference type="EMBL" id="LZYO01000076">
    <property type="protein sequence ID" value="ODH38268.1"/>
    <property type="molecule type" value="Genomic_DNA"/>
</dbReference>
<evidence type="ECO:0000256" key="12">
    <source>
        <dbReference type="ARBA" id="ARBA00049255"/>
    </source>
</evidence>
<dbReference type="VEuPathDB" id="FungiDB:PADG_06993"/>
<dbReference type="SMART" id="SM00896">
    <property type="entry name" value="FDX-ACB"/>
    <property type="match status" value="1"/>
</dbReference>
<dbReference type="PANTHER" id="PTHR11538">
    <property type="entry name" value="PHENYLALANYL-TRNA SYNTHETASE"/>
    <property type="match status" value="1"/>
</dbReference>
<evidence type="ECO:0000256" key="10">
    <source>
        <dbReference type="ARBA" id="ARBA00023146"/>
    </source>
</evidence>
<sequence length="536" mass="61261">MQLLPIGRALRLASNSRAIAARFTRSPKWRSQLSPLVSSRNNNSTAAGRAAADPVLEDALRISQGQSDHQTPSAQITREGIRDGDKTHPVDEWTNTPNNILSHIGRRLYLDKNHPLAITRELIESQFTGPEYGHYAEQNPIVPTTQNFDVLGFPADHPGRSRTDTYYVNKRTVLRTHTSAHQHSYFQRMNMNEKTRPEEKGYTVIADVYRRDAIDRSHYPVFHQMEGARLWKRPREDPLKYSQQTAEAIMKDTKSIPSHNVTVEDPNPTIHPQRNPLQADHLSVEETEAIATHLKRSLERLVIKIFTAAQEGIPEPARMNQKPLKVRWVEAYFPFTSPSWELEVFWKGDWLEVLGCGVVKQELLIASDVPHRIGWAFGLGIERIAMLLFNIPDIRLFWSQDPRFLSQFQAGKITRFVPFSKHPSCFKDVAFWLPPGATSGAGVAAAGGRMPFHENDMMEIVRDVAGDLVEDVRLIDEFTHPKTKRKSCCYRINYRSLERTLTNDETNKLHNMVRKELAEKTEVEIRHAFLASLLDI</sequence>
<evidence type="ECO:0000256" key="11">
    <source>
        <dbReference type="ARBA" id="ARBA00031194"/>
    </source>
</evidence>
<dbReference type="InterPro" id="IPR006195">
    <property type="entry name" value="aa-tRNA-synth_II"/>
</dbReference>
<evidence type="ECO:0000256" key="6">
    <source>
        <dbReference type="ARBA" id="ARBA00022840"/>
    </source>
</evidence>
<evidence type="ECO:0000256" key="15">
    <source>
        <dbReference type="SAM" id="MobiDB-lite"/>
    </source>
</evidence>
<keyword evidence="8" id="KW-0809">Transit peptide</keyword>
<evidence type="ECO:0000256" key="7">
    <source>
        <dbReference type="ARBA" id="ARBA00022917"/>
    </source>
</evidence>